<sequence length="79" mass="9422">MPQKRKLRKCFTLTLTLLEMAICSEPVDIPEDPSFEFKFSSDMEPKKLIMSLKNMYYTKVKPKQRGIHQTFLKLFQIKH</sequence>
<dbReference type="Proteomes" id="UP001165064">
    <property type="component" value="Unassembled WGS sequence"/>
</dbReference>
<comment type="caution">
    <text evidence="1">The sequence shown here is derived from an EMBL/GenBank/DDBJ whole genome shotgun (WGS) entry which is preliminary data.</text>
</comment>
<gene>
    <name evidence="1" type="ORF">Amon02_000737700</name>
</gene>
<organism evidence="1 2">
    <name type="scientific">Ambrosiozyma monospora</name>
    <name type="common">Yeast</name>
    <name type="synonym">Endomycopsis monosporus</name>
    <dbReference type="NCBI Taxonomy" id="43982"/>
    <lineage>
        <taxon>Eukaryota</taxon>
        <taxon>Fungi</taxon>
        <taxon>Dikarya</taxon>
        <taxon>Ascomycota</taxon>
        <taxon>Saccharomycotina</taxon>
        <taxon>Pichiomycetes</taxon>
        <taxon>Pichiales</taxon>
        <taxon>Pichiaceae</taxon>
        <taxon>Ambrosiozyma</taxon>
    </lineage>
</organism>
<evidence type="ECO:0000313" key="1">
    <source>
        <dbReference type="EMBL" id="GME85105.1"/>
    </source>
</evidence>
<evidence type="ECO:0000313" key="2">
    <source>
        <dbReference type="Proteomes" id="UP001165064"/>
    </source>
</evidence>
<keyword evidence="2" id="KW-1185">Reference proteome</keyword>
<accession>A0ACB5TCB4</accession>
<name>A0ACB5TCB4_AMBMO</name>
<protein>
    <submittedName>
        <fullName evidence="1">Unnamed protein product</fullName>
    </submittedName>
</protein>
<reference evidence="1" key="1">
    <citation type="submission" date="2023-04" db="EMBL/GenBank/DDBJ databases">
        <title>Ambrosiozyma monospora NBRC 10751.</title>
        <authorList>
            <person name="Ichikawa N."/>
            <person name="Sato H."/>
            <person name="Tonouchi N."/>
        </authorList>
    </citation>
    <scope>NUCLEOTIDE SEQUENCE</scope>
    <source>
        <strain evidence="1">NBRC 10751</strain>
    </source>
</reference>
<proteinExistence type="predicted"/>
<dbReference type="EMBL" id="BSXS01006122">
    <property type="protein sequence ID" value="GME85105.1"/>
    <property type="molecule type" value="Genomic_DNA"/>
</dbReference>